<organism evidence="1 2">
    <name type="scientific">Thioalkalivibrio paradoxus ARh 1</name>
    <dbReference type="NCBI Taxonomy" id="713585"/>
    <lineage>
        <taxon>Bacteria</taxon>
        <taxon>Pseudomonadati</taxon>
        <taxon>Pseudomonadota</taxon>
        <taxon>Gammaproteobacteria</taxon>
        <taxon>Chromatiales</taxon>
        <taxon>Ectothiorhodospiraceae</taxon>
        <taxon>Thioalkalivibrio</taxon>
    </lineage>
</organism>
<evidence type="ECO:0000313" key="1">
    <source>
        <dbReference type="EMBL" id="AHF00327.1"/>
    </source>
</evidence>
<dbReference type="AlphaFoldDB" id="W0DPE4"/>
<dbReference type="EMBL" id="CP007029">
    <property type="protein sequence ID" value="AHF00327.1"/>
    <property type="molecule type" value="Genomic_DNA"/>
</dbReference>
<dbReference type="STRING" id="713585.THITH_17150"/>
<dbReference type="KEGG" id="tti:THITH_17150"/>
<keyword evidence="2" id="KW-1185">Reference proteome</keyword>
<dbReference type="Proteomes" id="UP000005289">
    <property type="component" value="Chromosome"/>
</dbReference>
<proteinExistence type="predicted"/>
<sequence>MELILHSQMADAGDLHRNDAMIRTAVVARPLWG</sequence>
<gene>
    <name evidence="1" type="ORF">THITH_17150</name>
</gene>
<dbReference type="HOGENOM" id="CLU_3384311_0_0_6"/>
<accession>W0DPE4</accession>
<name>W0DPE4_9GAMM</name>
<evidence type="ECO:0000313" key="2">
    <source>
        <dbReference type="Proteomes" id="UP000005289"/>
    </source>
</evidence>
<protein>
    <submittedName>
        <fullName evidence="1">Uncharacterized protein</fullName>
    </submittedName>
</protein>
<reference evidence="1 2" key="1">
    <citation type="submission" date="2013-12" db="EMBL/GenBank/DDBJ databases">
        <authorList>
            <consortium name="DOE Joint Genome Institute"/>
            <person name="Muyzer G."/>
            <person name="Huntemann M."/>
            <person name="Han J."/>
            <person name="Chen A."/>
            <person name="Kyrpides N."/>
            <person name="Mavromatis K."/>
            <person name="Markowitz V."/>
            <person name="Palaniappan K."/>
            <person name="Ivanova N."/>
            <person name="Schaumberg A."/>
            <person name="Pati A."/>
            <person name="Liolios K."/>
            <person name="Nordberg H.P."/>
            <person name="Cantor M.N."/>
            <person name="Hua S.X."/>
            <person name="Woyke T."/>
        </authorList>
    </citation>
    <scope>NUCLEOTIDE SEQUENCE [LARGE SCALE GENOMIC DNA]</scope>
    <source>
        <strain evidence="1 2">ARh 1</strain>
    </source>
</reference>